<dbReference type="Proteomes" id="UP000284379">
    <property type="component" value="Unassembled WGS sequence"/>
</dbReference>
<dbReference type="GO" id="GO:0009279">
    <property type="term" value="C:cell outer membrane"/>
    <property type="evidence" value="ECO:0007669"/>
    <property type="project" value="UniProtKB-SubCell"/>
</dbReference>
<dbReference type="EMBL" id="QSGO01000002">
    <property type="protein sequence ID" value="RHB37694.1"/>
    <property type="molecule type" value="Genomic_DNA"/>
</dbReference>
<evidence type="ECO:0000256" key="5">
    <source>
        <dbReference type="ARBA" id="ARBA00023139"/>
    </source>
</evidence>
<dbReference type="PROSITE" id="PS51257">
    <property type="entry name" value="PROKAR_LIPOPROTEIN"/>
    <property type="match status" value="1"/>
</dbReference>
<keyword evidence="5" id="KW-0564">Palmitate</keyword>
<evidence type="ECO:0000313" key="9">
    <source>
        <dbReference type="Proteomes" id="UP000284379"/>
    </source>
</evidence>
<keyword evidence="3" id="KW-0732">Signal</keyword>
<evidence type="ECO:0000313" key="8">
    <source>
        <dbReference type="EMBL" id="RHB37694.1"/>
    </source>
</evidence>
<reference evidence="8 9" key="1">
    <citation type="submission" date="2018-08" db="EMBL/GenBank/DDBJ databases">
        <title>A genome reference for cultivated species of the human gut microbiota.</title>
        <authorList>
            <person name="Zou Y."/>
            <person name="Xue W."/>
            <person name="Luo G."/>
        </authorList>
    </citation>
    <scope>NUCLEOTIDE SEQUENCE [LARGE SCALE GENOMIC DNA]</scope>
    <source>
        <strain evidence="8 9">AM40-30BH</strain>
    </source>
</reference>
<keyword evidence="7" id="KW-0449">Lipoprotein</keyword>
<evidence type="ECO:0000256" key="2">
    <source>
        <dbReference type="ARBA" id="ARBA00007248"/>
    </source>
</evidence>
<organism evidence="8 9">
    <name type="scientific">Bacteroides nordii</name>
    <dbReference type="NCBI Taxonomy" id="291645"/>
    <lineage>
        <taxon>Bacteria</taxon>
        <taxon>Pseudomonadati</taxon>
        <taxon>Bacteroidota</taxon>
        <taxon>Bacteroidia</taxon>
        <taxon>Bacteroidales</taxon>
        <taxon>Bacteroidaceae</taxon>
        <taxon>Bacteroides</taxon>
    </lineage>
</organism>
<accession>A0A413VW12</accession>
<evidence type="ECO:0000256" key="4">
    <source>
        <dbReference type="ARBA" id="ARBA00023136"/>
    </source>
</evidence>
<proteinExistence type="inferred from homology"/>
<evidence type="ECO:0000256" key="1">
    <source>
        <dbReference type="ARBA" id="ARBA00004442"/>
    </source>
</evidence>
<comment type="similarity">
    <text evidence="2">Belongs to the bacteroidetes fimbrillin superfamily. FimB/Mfa2 family.</text>
</comment>
<dbReference type="AlphaFoldDB" id="A0A413VW12"/>
<dbReference type="Gene3D" id="2.60.40.2090">
    <property type="match status" value="1"/>
</dbReference>
<comment type="subcellular location">
    <subcellularLocation>
        <location evidence="1">Cell outer membrane</location>
    </subcellularLocation>
</comment>
<name>A0A413VW12_9BACE</name>
<evidence type="ECO:0000256" key="6">
    <source>
        <dbReference type="ARBA" id="ARBA00023237"/>
    </source>
</evidence>
<protein>
    <recommendedName>
        <fullName evidence="10">FimB/Mfa2 family fimbrial subunit</fullName>
    </recommendedName>
</protein>
<dbReference type="InterPro" id="IPR014941">
    <property type="entry name" value="FimB/Mfa2/Mfa3"/>
</dbReference>
<keyword evidence="6" id="KW-0998">Cell outer membrane</keyword>
<dbReference type="RefSeq" id="WP_122200885.1">
    <property type="nucleotide sequence ID" value="NZ_CABJFV010000002.1"/>
</dbReference>
<sequence>MKRILTTIQKEANKILLLTVLAGAMASCDSILDFEEGDCSIEYRVKFVYDKNMAFEDAFAKEVKTVTLYAFDDEGKFVYQKTEEGEDRLGTGEYTMSVDIEPGDYHLVTWAGLDDQSFAVPLMTANSRIEDLTALTLRNKESQTRANGEEGKYIVKDPLSPLWHGEVTKQSFTRSGRQNIVTVPLTKNTNTIRVVIAQVNQNPDKPITRANAISKERFSYTLYDDNGWMNYDNTLLKDNLLTYLPYVTKDTSISTRAFSADGTTESEYPAAVAEISVGRLLKTQKPELRIVDQQTNKNLLANGSLIGYLSLLQPSQLNMPLEEYLDREDNFGMIFFVDENMTLISTKIQINDWIVNINDFEL</sequence>
<gene>
    <name evidence="8" type="ORF">DW888_03760</name>
</gene>
<evidence type="ECO:0008006" key="10">
    <source>
        <dbReference type="Google" id="ProtNLM"/>
    </source>
</evidence>
<evidence type="ECO:0000256" key="7">
    <source>
        <dbReference type="ARBA" id="ARBA00023288"/>
    </source>
</evidence>
<comment type="caution">
    <text evidence="8">The sequence shown here is derived from an EMBL/GenBank/DDBJ whole genome shotgun (WGS) entry which is preliminary data.</text>
</comment>
<dbReference type="Gene3D" id="2.60.40.2100">
    <property type="match status" value="1"/>
</dbReference>
<keyword evidence="4" id="KW-0472">Membrane</keyword>
<dbReference type="Pfam" id="PF08842">
    <property type="entry name" value="Mfa2"/>
    <property type="match status" value="1"/>
</dbReference>
<evidence type="ECO:0000256" key="3">
    <source>
        <dbReference type="ARBA" id="ARBA00022729"/>
    </source>
</evidence>